<feature type="transmembrane region" description="Helical" evidence="10">
    <location>
        <begin position="51"/>
        <end position="67"/>
    </location>
</feature>
<feature type="modified residue" description="FMN phosphoryl threonine" evidence="10">
    <location>
        <position position="131"/>
    </location>
</feature>
<dbReference type="GO" id="GO:0055085">
    <property type="term" value="P:transmembrane transport"/>
    <property type="evidence" value="ECO:0007669"/>
    <property type="project" value="InterPro"/>
</dbReference>
<evidence type="ECO:0000256" key="1">
    <source>
        <dbReference type="ARBA" id="ARBA00022448"/>
    </source>
</evidence>
<keyword evidence="3 10" id="KW-0285">Flavoprotein</keyword>
<name>A0A1F4S9S4_UNCSA</name>
<comment type="subunit">
    <text evidence="10">The complex is composed of six subunits: RnfA, RnfB, RnfC, RnfD, RnfE and RnfG.</text>
</comment>
<dbReference type="InterPro" id="IPR011303">
    <property type="entry name" value="RnfD_bac"/>
</dbReference>
<evidence type="ECO:0000256" key="5">
    <source>
        <dbReference type="ARBA" id="ARBA00022692"/>
    </source>
</evidence>
<proteinExistence type="inferred from homology"/>
<feature type="transmembrane region" description="Helical" evidence="10">
    <location>
        <begin position="25"/>
        <end position="44"/>
    </location>
</feature>
<dbReference type="GO" id="GO:0022900">
    <property type="term" value="P:electron transport chain"/>
    <property type="evidence" value="ECO:0007669"/>
    <property type="project" value="UniProtKB-UniRule"/>
</dbReference>
<keyword evidence="10" id="KW-1003">Cell membrane</keyword>
<evidence type="ECO:0000256" key="4">
    <source>
        <dbReference type="ARBA" id="ARBA00022643"/>
    </source>
</evidence>
<keyword evidence="7 10" id="KW-0249">Electron transport</keyword>
<comment type="similarity">
    <text evidence="10">Belongs to the NqrB/RnfD family.</text>
</comment>
<keyword evidence="1 10" id="KW-0813">Transport</keyword>
<keyword evidence="5 10" id="KW-0812">Transmembrane</keyword>
<dbReference type="NCBIfam" id="TIGR01946">
    <property type="entry name" value="rnfD"/>
    <property type="match status" value="1"/>
</dbReference>
<gene>
    <name evidence="10" type="primary">rnfD</name>
    <name evidence="11" type="ORF">A2290_03015</name>
</gene>
<keyword evidence="4 10" id="KW-0288">FMN</keyword>
<feature type="transmembrane region" description="Helical" evidence="10">
    <location>
        <begin position="180"/>
        <end position="197"/>
    </location>
</feature>
<dbReference type="PANTHER" id="PTHR30578:SF0">
    <property type="entry name" value="ION-TRANSLOCATING OXIDOREDUCTASE COMPLEX SUBUNIT D"/>
    <property type="match status" value="1"/>
</dbReference>
<comment type="function">
    <text evidence="10">Part of a membrane-bound complex that couples electron transfer with translocation of ions across the membrane.</text>
</comment>
<comment type="subcellular location">
    <subcellularLocation>
        <location evidence="10">Cell membrane</location>
        <topology evidence="10">Multi-pass membrane protein</topology>
    </subcellularLocation>
</comment>
<protein>
    <recommendedName>
        <fullName evidence="10">Ion-translocating oxidoreductase complex subunit D</fullName>
        <ecNumber evidence="10">7.-.-.-</ecNumber>
    </recommendedName>
    <alternativeName>
        <fullName evidence="10">Rnf electron transport complex subunit D</fullName>
    </alternativeName>
</protein>
<organism evidence="11 12">
    <name type="scientific">candidate division WOR-1 bacterium RIFOXYB2_FULL_36_35</name>
    <dbReference type="NCBI Taxonomy" id="1802578"/>
    <lineage>
        <taxon>Bacteria</taxon>
        <taxon>Bacillati</taxon>
        <taxon>Saganbacteria</taxon>
    </lineage>
</organism>
<keyword evidence="6 10" id="KW-1278">Translocase</keyword>
<keyword evidence="8 10" id="KW-1133">Transmembrane helix</keyword>
<dbReference type="EC" id="7.-.-.-" evidence="10"/>
<dbReference type="AlphaFoldDB" id="A0A1F4S9S4"/>
<evidence type="ECO:0000256" key="8">
    <source>
        <dbReference type="ARBA" id="ARBA00022989"/>
    </source>
</evidence>
<evidence type="ECO:0000256" key="9">
    <source>
        <dbReference type="ARBA" id="ARBA00023136"/>
    </source>
</evidence>
<sequence>MWWVAFALLFPSATAVYFFGISALILIIFTTLIAVISEVFFQFVSKRPITVPDGSAVVTGLLLALILPSGLPLWIAAIGSFFAIVIAKGLFGGLGFNIFNPALAARAFLVASWPVAMTMWLKPFSAITGPTPLYLSKIGEAVPGYLDLFLGNRGGCLGETSVLAILIGSGILFYKKIIDWPAPVAYIGTVFILSFLLGKDPVFHIMAGGLMLGAFFMATDYVTTPVTTKGRFIFGLGCGIMTVLIRFYGGFPEGVNYSILLMNILTPVIDKYARPRLFGALTRSRVI</sequence>
<evidence type="ECO:0000256" key="10">
    <source>
        <dbReference type="HAMAP-Rule" id="MF_00462"/>
    </source>
</evidence>
<comment type="caution">
    <text evidence="11">The sequence shown here is derived from an EMBL/GenBank/DDBJ whole genome shotgun (WGS) entry which is preliminary data.</text>
</comment>
<dbReference type="HAMAP" id="MF_00462">
    <property type="entry name" value="RsxD_RnfD"/>
    <property type="match status" value="1"/>
</dbReference>
<dbReference type="InterPro" id="IPR004338">
    <property type="entry name" value="NqrB/RnfD"/>
</dbReference>
<evidence type="ECO:0000256" key="7">
    <source>
        <dbReference type="ARBA" id="ARBA00022982"/>
    </source>
</evidence>
<feature type="transmembrane region" description="Helical" evidence="10">
    <location>
        <begin position="73"/>
        <end position="91"/>
    </location>
</feature>
<keyword evidence="9 10" id="KW-0472">Membrane</keyword>
<comment type="cofactor">
    <cofactor evidence="10">
        <name>FMN</name>
        <dbReference type="ChEBI" id="CHEBI:58210"/>
    </cofactor>
</comment>
<feature type="transmembrane region" description="Helical" evidence="10">
    <location>
        <begin position="152"/>
        <end position="173"/>
    </location>
</feature>
<reference evidence="11 12" key="1">
    <citation type="journal article" date="2016" name="Nat. Commun.">
        <title>Thousands of microbial genomes shed light on interconnected biogeochemical processes in an aquifer system.</title>
        <authorList>
            <person name="Anantharaman K."/>
            <person name="Brown C.T."/>
            <person name="Hug L.A."/>
            <person name="Sharon I."/>
            <person name="Castelle C.J."/>
            <person name="Probst A.J."/>
            <person name="Thomas B.C."/>
            <person name="Singh A."/>
            <person name="Wilkins M.J."/>
            <person name="Karaoz U."/>
            <person name="Brodie E.L."/>
            <person name="Williams K.H."/>
            <person name="Hubbard S.S."/>
            <person name="Banfield J.F."/>
        </authorList>
    </citation>
    <scope>NUCLEOTIDE SEQUENCE [LARGE SCALE GENOMIC DNA]</scope>
</reference>
<feature type="transmembrane region" description="Helical" evidence="10">
    <location>
        <begin position="203"/>
        <end position="223"/>
    </location>
</feature>
<keyword evidence="2 10" id="KW-0597">Phosphoprotein</keyword>
<evidence type="ECO:0000256" key="6">
    <source>
        <dbReference type="ARBA" id="ARBA00022967"/>
    </source>
</evidence>
<evidence type="ECO:0000256" key="3">
    <source>
        <dbReference type="ARBA" id="ARBA00022630"/>
    </source>
</evidence>
<dbReference type="GO" id="GO:0005886">
    <property type="term" value="C:plasma membrane"/>
    <property type="evidence" value="ECO:0007669"/>
    <property type="project" value="UniProtKB-SubCell"/>
</dbReference>
<feature type="transmembrane region" description="Helical" evidence="10">
    <location>
        <begin position="230"/>
        <end position="249"/>
    </location>
</feature>
<evidence type="ECO:0000313" key="12">
    <source>
        <dbReference type="Proteomes" id="UP000177905"/>
    </source>
</evidence>
<evidence type="ECO:0000313" key="11">
    <source>
        <dbReference type="EMBL" id="OGC16483.1"/>
    </source>
</evidence>
<feature type="transmembrane region" description="Helical" evidence="10">
    <location>
        <begin position="103"/>
        <end position="121"/>
    </location>
</feature>
<accession>A0A1F4S9S4</accession>
<dbReference type="EMBL" id="MEUA01000008">
    <property type="protein sequence ID" value="OGC16483.1"/>
    <property type="molecule type" value="Genomic_DNA"/>
</dbReference>
<dbReference type="Proteomes" id="UP000177905">
    <property type="component" value="Unassembled WGS sequence"/>
</dbReference>
<evidence type="ECO:0000256" key="2">
    <source>
        <dbReference type="ARBA" id="ARBA00022553"/>
    </source>
</evidence>
<dbReference type="Pfam" id="PF03116">
    <property type="entry name" value="NQR2_RnfD_RnfE"/>
    <property type="match status" value="1"/>
</dbReference>
<dbReference type="PANTHER" id="PTHR30578">
    <property type="entry name" value="ELECTRON TRANSPORT COMPLEX PROTEIN RNFD"/>
    <property type="match status" value="1"/>
</dbReference>